<dbReference type="InterPro" id="IPR036188">
    <property type="entry name" value="FAD/NAD-bd_sf"/>
</dbReference>
<comment type="caution">
    <text evidence="7">The sequence shown here is derived from an EMBL/GenBank/DDBJ whole genome shotgun (WGS) entry which is preliminary data.</text>
</comment>
<reference evidence="7 8" key="1">
    <citation type="submission" date="2020-07" db="EMBL/GenBank/DDBJ databases">
        <title>Pseudogemmobacter sp. nov., isolated from poultry manure in Taiwan.</title>
        <authorList>
            <person name="Lin S.-Y."/>
            <person name="Tang Y.-S."/>
            <person name="Young C.-C."/>
        </authorList>
    </citation>
    <scope>NUCLEOTIDE SEQUENCE [LARGE SCALE GENOMIC DNA]</scope>
    <source>
        <strain evidence="7 8">CC-YST710</strain>
    </source>
</reference>
<dbReference type="PANTHER" id="PTHR43757:SF2">
    <property type="entry name" value="AMINOMETHYLTRANSFERASE, MITOCHONDRIAL"/>
    <property type="match status" value="1"/>
</dbReference>
<dbReference type="Gene3D" id="3.10.20.440">
    <property type="entry name" value="2Fe-2S iron-sulphur cluster binding domain, sarcosine oxidase, alpha subunit, N-terminal domain"/>
    <property type="match status" value="1"/>
</dbReference>
<dbReference type="Pfam" id="PF13510">
    <property type="entry name" value="Fer2_4"/>
    <property type="match status" value="1"/>
</dbReference>
<evidence type="ECO:0000259" key="6">
    <source>
        <dbReference type="Pfam" id="PF17806"/>
    </source>
</evidence>
<dbReference type="InterPro" id="IPR029043">
    <property type="entry name" value="GcvT/YgfZ_C"/>
</dbReference>
<dbReference type="Pfam" id="PF07992">
    <property type="entry name" value="Pyr_redox_2"/>
    <property type="match status" value="1"/>
</dbReference>
<dbReference type="EMBL" id="JACDXX010000006">
    <property type="protein sequence ID" value="MCB5409961.1"/>
    <property type="molecule type" value="Genomic_DNA"/>
</dbReference>
<gene>
    <name evidence="7" type="ORF">H0485_08105</name>
</gene>
<evidence type="ECO:0000256" key="1">
    <source>
        <dbReference type="ARBA" id="ARBA00008609"/>
    </source>
</evidence>
<evidence type="ECO:0000313" key="8">
    <source>
        <dbReference type="Proteomes" id="UP001198571"/>
    </source>
</evidence>
<organism evidence="7 8">
    <name type="scientific">Pseudogemmobacter faecipullorum</name>
    <dbReference type="NCBI Taxonomy" id="2755041"/>
    <lineage>
        <taxon>Bacteria</taxon>
        <taxon>Pseudomonadati</taxon>
        <taxon>Pseudomonadota</taxon>
        <taxon>Alphaproteobacteria</taxon>
        <taxon>Rhodobacterales</taxon>
        <taxon>Paracoccaceae</taxon>
        <taxon>Pseudogemmobacter</taxon>
    </lineage>
</organism>
<proteinExistence type="inferred from homology"/>
<feature type="domain" description="FAD/NAD(P)-binding" evidence="4">
    <location>
        <begin position="170"/>
        <end position="421"/>
    </location>
</feature>
<evidence type="ECO:0000259" key="5">
    <source>
        <dbReference type="Pfam" id="PF08669"/>
    </source>
</evidence>
<dbReference type="Pfam" id="PF01571">
    <property type="entry name" value="GCV_T"/>
    <property type="match status" value="1"/>
</dbReference>
<evidence type="ECO:0000259" key="3">
    <source>
        <dbReference type="Pfam" id="PF01571"/>
    </source>
</evidence>
<dbReference type="RefSeq" id="WP_226934867.1">
    <property type="nucleotide sequence ID" value="NZ_JACDXX010000006.1"/>
</dbReference>
<dbReference type="PIRSF" id="PIRSF037980">
    <property type="entry name" value="SoxA"/>
    <property type="match status" value="1"/>
</dbReference>
<keyword evidence="2" id="KW-0560">Oxidoreductase</keyword>
<dbReference type="InterPro" id="IPR006277">
    <property type="entry name" value="Sarcosine_oxidase_asu"/>
</dbReference>
<feature type="domain" description="GCVT N-terminal" evidence="3">
    <location>
        <begin position="619"/>
        <end position="889"/>
    </location>
</feature>
<evidence type="ECO:0000256" key="2">
    <source>
        <dbReference type="ARBA" id="ARBA00023002"/>
    </source>
</evidence>
<dbReference type="InterPro" id="IPR041117">
    <property type="entry name" value="SoxA_A3"/>
</dbReference>
<evidence type="ECO:0000313" key="7">
    <source>
        <dbReference type="EMBL" id="MCB5409961.1"/>
    </source>
</evidence>
<protein>
    <submittedName>
        <fullName evidence="7">Sarcosine oxidase subunit alpha family protein</fullName>
    </submittedName>
</protein>
<dbReference type="Pfam" id="PF08669">
    <property type="entry name" value="GCV_T_C"/>
    <property type="match status" value="1"/>
</dbReference>
<feature type="domain" description="Aminomethyltransferase C-terminal" evidence="5">
    <location>
        <begin position="910"/>
        <end position="996"/>
    </location>
</feature>
<comment type="similarity">
    <text evidence="1">Belongs to the GcvT family.</text>
</comment>
<name>A0ABS8CKS5_9RHOB</name>
<dbReference type="InterPro" id="IPR042204">
    <property type="entry name" value="2Fe-2S-bd_N"/>
</dbReference>
<dbReference type="InterPro" id="IPR028896">
    <property type="entry name" value="GcvT/YgfZ/DmdA"/>
</dbReference>
<sequence>MSTRLQTGGRLIDRSARISFSFNGKSLQGLQGDTLASALLANDQLLVGRSFKYHRPRGILASGAEEPNALVGLGEGARFEPNQRVTTTELFAGLTSASQNHWPSLEFDVGAINDKFARFLPAGFYYKTFIQPRPAWKHVFEPIIRRSAGLGKAPVEADADRYEYLYGHCDLLIAGGGIAGLQAALIAGAAGARVILAEQNSYWGGRAPVDGDIIEGKPAQDWINSALQTLAGMENVTLKTRMMVSGLYDHGYVLAEERLADHCPGDGQPRKRLWRIRTARLLAATGAIERPLAFAGNDIPGVMLASAMRDYLVNYAVAPGGKVVVVTNNDDAYRTAMALREAGVSVVCVLDARSTAGGELPDRARALGIRVETNRAIVKVKGKKRVTSVAIGEQSGSGAVIEELECDAIAMSGGWSPVVHLWSHCGGKLVWDEERVFFRPDPAKPALGHDGAAMVYALGAANGALAAAPALEDAAARTLSACEAIGLKAPQSGAARADAVEEAPILPVWIMPQGAGPALKSKMWLDFQNDVKVSDVQLAAREGYVSVEHTKRYTTLGMATDQGKLSNINGLAILADSLQQTIPGVGTTTFRPPYTPVTIGALAGEARGDLFQPLRKSPMHDWHLEKGAYMEPVGLWQRPYCYPRAGETHEQAVYREVVNTREALGLLDASTLGKIVVKGPDAGKFLDMLYTNVMSNLGIGKCRYGLMCNEQGFLSDDGVVIRLDEETWLCHTTSGGADRIHGWMEDWLQCEWWDWQVYTANLTEQYGQIAVVGPNARKLLEKMGGMDVSKEALPFMTFKDGELGGFPVRVHRISFSGELSYEIAVPANQAAAFWELCHRLGADLGAMAYGTEALHILRAEKGFIMIGDETDGTVIPQDLGLDWAISKKKADFLGKRGQQRSYLAAQDRWKLVGFESLDGSVIPDGAYVTAPGVSEYGFGNAQGRITSTYYSPVLKRGIAMGLLLNGPSRMGEVVEFTAVGGEKPVSAKVVSTVFYDPEGEKQNV</sequence>
<dbReference type="SUPFAM" id="SSF51905">
    <property type="entry name" value="FAD/NAD(P)-binding domain"/>
    <property type="match status" value="1"/>
</dbReference>
<dbReference type="InterPro" id="IPR013977">
    <property type="entry name" value="GcvT_C"/>
</dbReference>
<feature type="domain" description="SoxA A3" evidence="6">
    <location>
        <begin position="520"/>
        <end position="604"/>
    </location>
</feature>
<dbReference type="NCBIfam" id="TIGR01372">
    <property type="entry name" value="soxA"/>
    <property type="match status" value="1"/>
</dbReference>
<dbReference type="SUPFAM" id="SSF103025">
    <property type="entry name" value="Folate-binding domain"/>
    <property type="match status" value="1"/>
</dbReference>
<dbReference type="SUPFAM" id="SSF101790">
    <property type="entry name" value="Aminomethyltransferase beta-barrel domain"/>
    <property type="match status" value="1"/>
</dbReference>
<accession>A0ABS8CKS5</accession>
<dbReference type="InterPro" id="IPR027266">
    <property type="entry name" value="TrmE/GcvT-like"/>
</dbReference>
<dbReference type="Gene3D" id="3.50.50.60">
    <property type="entry name" value="FAD/NAD(P)-binding domain"/>
    <property type="match status" value="2"/>
</dbReference>
<dbReference type="PANTHER" id="PTHR43757">
    <property type="entry name" value="AMINOMETHYLTRANSFERASE"/>
    <property type="match status" value="1"/>
</dbReference>
<evidence type="ECO:0000259" key="4">
    <source>
        <dbReference type="Pfam" id="PF07992"/>
    </source>
</evidence>
<dbReference type="PRINTS" id="PR00469">
    <property type="entry name" value="PNDRDTASEII"/>
</dbReference>
<keyword evidence="8" id="KW-1185">Reference proteome</keyword>
<dbReference type="Pfam" id="PF17806">
    <property type="entry name" value="SO_alpha_A3"/>
    <property type="match status" value="1"/>
</dbReference>
<dbReference type="InterPro" id="IPR023753">
    <property type="entry name" value="FAD/NAD-binding_dom"/>
</dbReference>
<dbReference type="InterPro" id="IPR006222">
    <property type="entry name" value="GCVT_N"/>
</dbReference>
<dbReference type="Gene3D" id="3.30.1360.120">
    <property type="entry name" value="Probable tRNA modification gtpase trme, domain 1"/>
    <property type="match status" value="1"/>
</dbReference>
<dbReference type="Proteomes" id="UP001198571">
    <property type="component" value="Unassembled WGS sequence"/>
</dbReference>